<evidence type="ECO:0000313" key="1">
    <source>
        <dbReference type="EMBL" id="ADL12273.1"/>
    </source>
</evidence>
<dbReference type="Pfam" id="PF13289">
    <property type="entry name" value="SIR2_2"/>
    <property type="match status" value="1"/>
</dbReference>
<name>D9QVL4_ACEAZ</name>
<dbReference type="STRING" id="574087.Acear_0733"/>
<evidence type="ECO:0000313" key="2">
    <source>
        <dbReference type="Proteomes" id="UP000001661"/>
    </source>
</evidence>
<dbReference type="AlphaFoldDB" id="D9QVL4"/>
<organism evidence="1 2">
    <name type="scientific">Acetohalobium arabaticum (strain ATCC 49924 / DSM 5501 / Z-7288)</name>
    <dbReference type="NCBI Taxonomy" id="574087"/>
    <lineage>
        <taxon>Bacteria</taxon>
        <taxon>Bacillati</taxon>
        <taxon>Bacillota</taxon>
        <taxon>Clostridia</taxon>
        <taxon>Halanaerobiales</taxon>
        <taxon>Halobacteroidaceae</taxon>
        <taxon>Acetohalobium</taxon>
    </lineage>
</organism>
<accession>D9QVL4</accession>
<dbReference type="HOGENOM" id="CLU_867732_0_0_9"/>
<keyword evidence="2" id="KW-1185">Reference proteome</keyword>
<reference evidence="1 2" key="1">
    <citation type="journal article" date="2010" name="Stand. Genomic Sci.">
        <title>Complete genome sequence of Acetohalobium arabaticum type strain (Z-7288).</title>
        <authorList>
            <person name="Sikorski J."/>
            <person name="Lapidus A."/>
            <person name="Chertkov O."/>
            <person name="Lucas S."/>
            <person name="Copeland A."/>
            <person name="Glavina Del Rio T."/>
            <person name="Nolan M."/>
            <person name="Tice H."/>
            <person name="Cheng J.F."/>
            <person name="Han C."/>
            <person name="Brambilla E."/>
            <person name="Pitluck S."/>
            <person name="Liolios K."/>
            <person name="Ivanova N."/>
            <person name="Mavromatis K."/>
            <person name="Mikhailova N."/>
            <person name="Pati A."/>
            <person name="Bruce D."/>
            <person name="Detter C."/>
            <person name="Tapia R."/>
            <person name="Goodwin L."/>
            <person name="Chen A."/>
            <person name="Palaniappan K."/>
            <person name="Land M."/>
            <person name="Hauser L."/>
            <person name="Chang Y.J."/>
            <person name="Jeffries C.D."/>
            <person name="Rohde M."/>
            <person name="Goker M."/>
            <person name="Spring S."/>
            <person name="Woyke T."/>
            <person name="Bristow J."/>
            <person name="Eisen J.A."/>
            <person name="Markowitz V."/>
            <person name="Hugenholtz P."/>
            <person name="Kyrpides N.C."/>
            <person name="Klenk H.P."/>
        </authorList>
    </citation>
    <scope>NUCLEOTIDE SEQUENCE [LARGE SCALE GENOMIC DNA]</scope>
    <source>
        <strain evidence="2">ATCC 49924 / DSM 5501 / Z-7288</strain>
    </source>
</reference>
<dbReference type="RefSeq" id="WP_013277719.1">
    <property type="nucleotide sequence ID" value="NC_014378.1"/>
</dbReference>
<dbReference type="EMBL" id="CP002105">
    <property type="protein sequence ID" value="ADL12273.1"/>
    <property type="molecule type" value="Genomic_DNA"/>
</dbReference>
<dbReference type="Proteomes" id="UP000001661">
    <property type="component" value="Chromosome"/>
</dbReference>
<sequence length="320" mass="37796">MNNKYSFLLGAGASVPAGIPPLEQLYELYVENLTKREIDLISLMEDRFAKDDYNFNLKLLLKILNLFKELDQEPIKSLFINTDNELINNLDLVSTMIKKLKRLIRKECTVEKSNIDYLLPLRRFIYNIDSLQVFTLNYDLLIETLCELYQINYTDGFRLTWQPDLLEDKSFDLRLYKLHGSSMWYETEDERKLKIPVTNYDGKLEYFLGTELSNLLVYPKKNSCEPFQKLLHYFGLHLLETEILICIGYSFGDSLIKQQVLEGLKNNPQLHIYLVSPHAEQTLEEHFSCYKERITFFNLGIEEALADDFLYFKVHDFRNE</sequence>
<proteinExistence type="predicted"/>
<dbReference type="KEGG" id="aar:Acear_0733"/>
<protein>
    <submittedName>
        <fullName evidence="1">Uncharacterized protein</fullName>
    </submittedName>
</protein>
<gene>
    <name evidence="1" type="ordered locus">Acear_0733</name>
</gene>